<dbReference type="InterPro" id="IPR003010">
    <property type="entry name" value="C-N_Hydrolase"/>
</dbReference>
<dbReference type="Pfam" id="PF00795">
    <property type="entry name" value="CN_hydrolase"/>
    <property type="match status" value="1"/>
</dbReference>
<reference evidence="3" key="2">
    <citation type="submission" date="2020-09" db="EMBL/GenBank/DDBJ databases">
        <authorList>
            <person name="Sun Q."/>
            <person name="Ohkuma M."/>
        </authorList>
    </citation>
    <scope>NUCLEOTIDE SEQUENCE</scope>
    <source>
        <strain evidence="3">JCM 17251</strain>
    </source>
</reference>
<dbReference type="Gene3D" id="3.60.110.10">
    <property type="entry name" value="Carbon-nitrogen hydrolase"/>
    <property type="match status" value="1"/>
</dbReference>
<feature type="domain" description="CN hydrolase" evidence="2">
    <location>
        <begin position="1"/>
        <end position="240"/>
    </location>
</feature>
<sequence>MKVAVYQMELVPGSPHDNREKVKRWVGSEVKNDKPDIILLPEMWTTSYVLEELQTIADDALEPTKSFLSELAKEYKINIVGGSIANKVDDKLYNTSLVFDRAGNLVYEYSKMHLVPMLNEPAYLTGGKEKVQTFELDGIRMGVIICYDLRFPELTRKLALDGAQVLFIPAEWPKPRTNHWVNLQIARAIENQMYVVSANNVGTLNEVEYTGTSLIADPWGDVLVKGSEDKEETLRGTINPDRVIEVRKSVPIFESRVPELY</sequence>
<dbReference type="SUPFAM" id="SSF56317">
    <property type="entry name" value="Carbon-nitrogen hydrolase"/>
    <property type="match status" value="1"/>
</dbReference>
<dbReference type="PROSITE" id="PS01227">
    <property type="entry name" value="UPF0012"/>
    <property type="match status" value="1"/>
</dbReference>
<dbReference type="PROSITE" id="PS50263">
    <property type="entry name" value="CN_HYDROLASE"/>
    <property type="match status" value="1"/>
</dbReference>
<comment type="similarity">
    <text evidence="1">Belongs to the carbon-nitrogen hydrolase superfamily. NIT1/NIT2 family.</text>
</comment>
<dbReference type="InterPro" id="IPR001110">
    <property type="entry name" value="UPF0012_CS"/>
</dbReference>
<dbReference type="AlphaFoldDB" id="A0A918D3A6"/>
<dbReference type="Proteomes" id="UP000624041">
    <property type="component" value="Unassembled WGS sequence"/>
</dbReference>
<evidence type="ECO:0000259" key="2">
    <source>
        <dbReference type="PROSITE" id="PS50263"/>
    </source>
</evidence>
<reference evidence="3" key="1">
    <citation type="journal article" date="2014" name="Int. J. Syst. Evol. Microbiol.">
        <title>Complete genome sequence of Corynebacterium casei LMG S-19264T (=DSM 44701T), isolated from a smear-ripened cheese.</title>
        <authorList>
            <consortium name="US DOE Joint Genome Institute (JGI-PGF)"/>
            <person name="Walter F."/>
            <person name="Albersmeier A."/>
            <person name="Kalinowski J."/>
            <person name="Ruckert C."/>
        </authorList>
    </citation>
    <scope>NUCLEOTIDE SEQUENCE</scope>
    <source>
        <strain evidence="3">JCM 17251</strain>
    </source>
</reference>
<dbReference type="CDD" id="cd07583">
    <property type="entry name" value="nitrilase_5"/>
    <property type="match status" value="1"/>
</dbReference>
<organism evidence="3 4">
    <name type="scientific">Oceanobacillus indicireducens</name>
    <dbReference type="NCBI Taxonomy" id="1004261"/>
    <lineage>
        <taxon>Bacteria</taxon>
        <taxon>Bacillati</taxon>
        <taxon>Bacillota</taxon>
        <taxon>Bacilli</taxon>
        <taxon>Bacillales</taxon>
        <taxon>Bacillaceae</taxon>
        <taxon>Oceanobacillus</taxon>
    </lineage>
</organism>
<keyword evidence="4" id="KW-1185">Reference proteome</keyword>
<comment type="caution">
    <text evidence="3">The sequence shown here is derived from an EMBL/GenBank/DDBJ whole genome shotgun (WGS) entry which is preliminary data.</text>
</comment>
<evidence type="ECO:0000313" key="4">
    <source>
        <dbReference type="Proteomes" id="UP000624041"/>
    </source>
</evidence>
<protein>
    <submittedName>
        <fullName evidence="3">Hydrolase</fullName>
    </submittedName>
</protein>
<evidence type="ECO:0000256" key="1">
    <source>
        <dbReference type="ARBA" id="ARBA00010613"/>
    </source>
</evidence>
<evidence type="ECO:0000313" key="3">
    <source>
        <dbReference type="EMBL" id="GGN61070.1"/>
    </source>
</evidence>
<dbReference type="PANTHER" id="PTHR23088:SF27">
    <property type="entry name" value="DEAMINATED GLUTATHIONE AMIDASE"/>
    <property type="match status" value="1"/>
</dbReference>
<proteinExistence type="inferred from homology"/>
<dbReference type="InterPro" id="IPR036526">
    <property type="entry name" value="C-N_Hydrolase_sf"/>
</dbReference>
<accession>A0A918D3A6</accession>
<gene>
    <name evidence="3" type="ORF">GCM10007971_25750</name>
</gene>
<dbReference type="PANTHER" id="PTHR23088">
    <property type="entry name" value="NITRILASE-RELATED"/>
    <property type="match status" value="1"/>
</dbReference>
<name>A0A918D3A6_9BACI</name>
<keyword evidence="3" id="KW-0378">Hydrolase</keyword>
<dbReference type="GO" id="GO:0016787">
    <property type="term" value="F:hydrolase activity"/>
    <property type="evidence" value="ECO:0007669"/>
    <property type="project" value="UniProtKB-KW"/>
</dbReference>
<dbReference type="EMBL" id="BMOS01000019">
    <property type="protein sequence ID" value="GGN61070.1"/>
    <property type="molecule type" value="Genomic_DNA"/>
</dbReference>